<reference evidence="1 2" key="1">
    <citation type="journal article" date="2016" name="Nat. Commun.">
        <title>Ectomycorrhizal ecology is imprinted in the genome of the dominant symbiotic fungus Cenococcum geophilum.</title>
        <authorList>
            <consortium name="DOE Joint Genome Institute"/>
            <person name="Peter M."/>
            <person name="Kohler A."/>
            <person name="Ohm R.A."/>
            <person name="Kuo A."/>
            <person name="Krutzmann J."/>
            <person name="Morin E."/>
            <person name="Arend M."/>
            <person name="Barry K.W."/>
            <person name="Binder M."/>
            <person name="Choi C."/>
            <person name="Clum A."/>
            <person name="Copeland A."/>
            <person name="Grisel N."/>
            <person name="Haridas S."/>
            <person name="Kipfer T."/>
            <person name="LaButti K."/>
            <person name="Lindquist E."/>
            <person name="Lipzen A."/>
            <person name="Maire R."/>
            <person name="Meier B."/>
            <person name="Mihaltcheva S."/>
            <person name="Molinier V."/>
            <person name="Murat C."/>
            <person name="Poggeler S."/>
            <person name="Quandt C.A."/>
            <person name="Sperisen C."/>
            <person name="Tritt A."/>
            <person name="Tisserant E."/>
            <person name="Crous P.W."/>
            <person name="Henrissat B."/>
            <person name="Nehls U."/>
            <person name="Egli S."/>
            <person name="Spatafora J.W."/>
            <person name="Grigoriev I.V."/>
            <person name="Martin F.M."/>
        </authorList>
    </citation>
    <scope>NUCLEOTIDE SEQUENCE [LARGE SCALE GENOMIC DNA]</scope>
    <source>
        <strain evidence="1 2">CBS 207.34</strain>
    </source>
</reference>
<organism evidence="1 2">
    <name type="scientific">Glonium stellatum</name>
    <dbReference type="NCBI Taxonomy" id="574774"/>
    <lineage>
        <taxon>Eukaryota</taxon>
        <taxon>Fungi</taxon>
        <taxon>Dikarya</taxon>
        <taxon>Ascomycota</taxon>
        <taxon>Pezizomycotina</taxon>
        <taxon>Dothideomycetes</taxon>
        <taxon>Pleosporomycetidae</taxon>
        <taxon>Gloniales</taxon>
        <taxon>Gloniaceae</taxon>
        <taxon>Glonium</taxon>
    </lineage>
</organism>
<evidence type="ECO:0000313" key="2">
    <source>
        <dbReference type="Proteomes" id="UP000250140"/>
    </source>
</evidence>
<protein>
    <submittedName>
        <fullName evidence="1">Uncharacterized protein</fullName>
    </submittedName>
</protein>
<proteinExistence type="predicted"/>
<accession>A0A8E2F988</accession>
<dbReference type="Proteomes" id="UP000250140">
    <property type="component" value="Unassembled WGS sequence"/>
</dbReference>
<dbReference type="AlphaFoldDB" id="A0A8E2F988"/>
<dbReference type="EMBL" id="KV748809">
    <property type="protein sequence ID" value="OCL12925.1"/>
    <property type="molecule type" value="Genomic_DNA"/>
</dbReference>
<evidence type="ECO:0000313" key="1">
    <source>
        <dbReference type="EMBL" id="OCL12925.1"/>
    </source>
</evidence>
<name>A0A8E2F988_9PEZI</name>
<keyword evidence="2" id="KW-1185">Reference proteome</keyword>
<sequence>MQYVAHDNDSYSSTQHYYCRHPAKHLMLLFVIKNHNLALFMIFFNRLPSSKNVTGLSNLIEKWRDLLKKLSLCPAIYIVGEINASADLGEHELTRVRKKSVLKACPSSAKAICCYWLTPIRETCIPKHSRLLLLYYDGLGGPIEASTSSRIIESVTSDDP</sequence>
<gene>
    <name evidence="1" type="ORF">AOQ84DRAFT_132710</name>
</gene>